<sequence length="139" mass="15906">MRSWGMLELFVVACGSSVMCDVLLQWSLGRCVRGGSGLLTDLWEDMAMTRPFSKVLSCNVRGMGSMAKRHKILAYMKRRGVQIAMLQESHLTQVESDRLRRRWRGQLFTTTYSAYARVAVWVRAGVLFEPINIDIDKED</sequence>
<dbReference type="SUPFAM" id="SSF56219">
    <property type="entry name" value="DNase I-like"/>
    <property type="match status" value="1"/>
</dbReference>
<organism evidence="2 3">
    <name type="scientific">Pleurodeles waltl</name>
    <name type="common">Iberian ribbed newt</name>
    <dbReference type="NCBI Taxonomy" id="8319"/>
    <lineage>
        <taxon>Eukaryota</taxon>
        <taxon>Metazoa</taxon>
        <taxon>Chordata</taxon>
        <taxon>Craniata</taxon>
        <taxon>Vertebrata</taxon>
        <taxon>Euteleostomi</taxon>
        <taxon>Amphibia</taxon>
        <taxon>Batrachia</taxon>
        <taxon>Caudata</taxon>
        <taxon>Salamandroidea</taxon>
        <taxon>Salamandridae</taxon>
        <taxon>Pleurodelinae</taxon>
        <taxon>Pleurodeles</taxon>
    </lineage>
</organism>
<dbReference type="InterPro" id="IPR036691">
    <property type="entry name" value="Endo/exonu/phosph_ase_sf"/>
</dbReference>
<reference evidence="2" key="1">
    <citation type="journal article" date="2022" name="bioRxiv">
        <title>Sequencing and chromosome-scale assembly of the giantPleurodeles waltlgenome.</title>
        <authorList>
            <person name="Brown T."/>
            <person name="Elewa A."/>
            <person name="Iarovenko S."/>
            <person name="Subramanian E."/>
            <person name="Araus A.J."/>
            <person name="Petzold A."/>
            <person name="Susuki M."/>
            <person name="Suzuki K.-i.T."/>
            <person name="Hayashi T."/>
            <person name="Toyoda A."/>
            <person name="Oliveira C."/>
            <person name="Osipova E."/>
            <person name="Leigh N.D."/>
            <person name="Simon A."/>
            <person name="Yun M.H."/>
        </authorList>
    </citation>
    <scope>NUCLEOTIDE SEQUENCE</scope>
    <source>
        <strain evidence="2">20211129_DDA</strain>
        <tissue evidence="2">Liver</tissue>
    </source>
</reference>
<evidence type="ECO:0000313" key="3">
    <source>
        <dbReference type="Proteomes" id="UP001066276"/>
    </source>
</evidence>
<comment type="caution">
    <text evidence="2">The sequence shown here is derived from an EMBL/GenBank/DDBJ whole genome shotgun (WGS) entry which is preliminary data.</text>
</comment>
<dbReference type="Proteomes" id="UP001066276">
    <property type="component" value="Chromosome 2_2"/>
</dbReference>
<gene>
    <name evidence="2" type="ORF">NDU88_000093</name>
</gene>
<keyword evidence="3" id="KW-1185">Reference proteome</keyword>
<evidence type="ECO:0000256" key="1">
    <source>
        <dbReference type="SAM" id="SignalP"/>
    </source>
</evidence>
<name>A0AAV7UP07_PLEWA</name>
<feature type="signal peptide" evidence="1">
    <location>
        <begin position="1"/>
        <end position="20"/>
    </location>
</feature>
<evidence type="ECO:0000313" key="2">
    <source>
        <dbReference type="EMBL" id="KAJ1190774.1"/>
    </source>
</evidence>
<proteinExistence type="predicted"/>
<protein>
    <submittedName>
        <fullName evidence="2">Uncharacterized protein</fullName>
    </submittedName>
</protein>
<feature type="chain" id="PRO_5043339179" evidence="1">
    <location>
        <begin position="21"/>
        <end position="139"/>
    </location>
</feature>
<dbReference type="Gene3D" id="3.60.10.10">
    <property type="entry name" value="Endonuclease/exonuclease/phosphatase"/>
    <property type="match status" value="1"/>
</dbReference>
<dbReference type="EMBL" id="JANPWB010000004">
    <property type="protein sequence ID" value="KAJ1190774.1"/>
    <property type="molecule type" value="Genomic_DNA"/>
</dbReference>
<keyword evidence="1" id="KW-0732">Signal</keyword>
<accession>A0AAV7UP07</accession>
<dbReference type="AlphaFoldDB" id="A0AAV7UP07"/>